<proteinExistence type="predicted"/>
<evidence type="ECO:0000313" key="1">
    <source>
        <dbReference type="EMBL" id="CAG6623192.1"/>
    </source>
</evidence>
<protein>
    <submittedName>
        <fullName evidence="1">Uncharacterized protein</fullName>
    </submittedName>
</protein>
<name>A0A8D8MF91_9HEMI</name>
<dbReference type="EMBL" id="HBUF01054272">
    <property type="protein sequence ID" value="CAG6623192.1"/>
    <property type="molecule type" value="Transcribed_RNA"/>
</dbReference>
<accession>A0A8D8MF91</accession>
<sequence length="102" mass="11897">MFSSHVLNNLNNIPPRTTHRPHFCFNKGELRKTNLPGKIRKLQLADPGRKRKTCIKCFPLYRLLLFAVCLHCVKNESFAHQFTEFLWNVFNLFSKGSGVKHV</sequence>
<reference evidence="1" key="1">
    <citation type="submission" date="2021-05" db="EMBL/GenBank/DDBJ databases">
        <authorList>
            <person name="Alioto T."/>
            <person name="Alioto T."/>
            <person name="Gomez Garrido J."/>
        </authorList>
    </citation>
    <scope>NUCLEOTIDE SEQUENCE</scope>
</reference>
<dbReference type="AlphaFoldDB" id="A0A8D8MF91"/>
<organism evidence="1">
    <name type="scientific">Cacopsylla melanoneura</name>
    <dbReference type="NCBI Taxonomy" id="428564"/>
    <lineage>
        <taxon>Eukaryota</taxon>
        <taxon>Metazoa</taxon>
        <taxon>Ecdysozoa</taxon>
        <taxon>Arthropoda</taxon>
        <taxon>Hexapoda</taxon>
        <taxon>Insecta</taxon>
        <taxon>Pterygota</taxon>
        <taxon>Neoptera</taxon>
        <taxon>Paraneoptera</taxon>
        <taxon>Hemiptera</taxon>
        <taxon>Sternorrhyncha</taxon>
        <taxon>Psylloidea</taxon>
        <taxon>Psyllidae</taxon>
        <taxon>Psyllinae</taxon>
        <taxon>Cacopsylla</taxon>
    </lineage>
</organism>